<feature type="region of interest" description="Disordered" evidence="1">
    <location>
        <begin position="34"/>
        <end position="82"/>
    </location>
</feature>
<name>A0A0B4E1V3_9CAUL</name>
<reference evidence="2 3" key="1">
    <citation type="submission" date="2014-12" db="EMBL/GenBank/DDBJ databases">
        <title>Genome sequencing of Brevundimonas nasdae TPW30.</title>
        <authorList>
            <person name="Tan P.W."/>
            <person name="Chan K.-G."/>
        </authorList>
    </citation>
    <scope>NUCLEOTIDE SEQUENCE [LARGE SCALE GENOMIC DNA]</scope>
    <source>
        <strain evidence="2 3">TPW30</strain>
    </source>
</reference>
<feature type="compositionally biased region" description="Basic and acidic residues" evidence="1">
    <location>
        <begin position="45"/>
        <end position="56"/>
    </location>
</feature>
<evidence type="ECO:0008006" key="4">
    <source>
        <dbReference type="Google" id="ProtNLM"/>
    </source>
</evidence>
<dbReference type="RefSeq" id="WP_039244368.1">
    <property type="nucleotide sequence ID" value="NZ_JWSY01000004.1"/>
</dbReference>
<evidence type="ECO:0000256" key="1">
    <source>
        <dbReference type="SAM" id="MobiDB-lite"/>
    </source>
</evidence>
<evidence type="ECO:0000313" key="3">
    <source>
        <dbReference type="Proteomes" id="UP000031166"/>
    </source>
</evidence>
<accession>A0A0B4E1V3</accession>
<dbReference type="Proteomes" id="UP000031166">
    <property type="component" value="Unassembled WGS sequence"/>
</dbReference>
<organism evidence="2 3">
    <name type="scientific">Brevundimonas nasdae</name>
    <dbReference type="NCBI Taxonomy" id="172043"/>
    <lineage>
        <taxon>Bacteria</taxon>
        <taxon>Pseudomonadati</taxon>
        <taxon>Pseudomonadota</taxon>
        <taxon>Alphaproteobacteria</taxon>
        <taxon>Caulobacterales</taxon>
        <taxon>Caulobacteraceae</taxon>
        <taxon>Brevundimonas</taxon>
    </lineage>
</organism>
<gene>
    <name evidence="2" type="ORF">RM53_03695</name>
</gene>
<evidence type="ECO:0000313" key="2">
    <source>
        <dbReference type="EMBL" id="KIC60558.1"/>
    </source>
</evidence>
<sequence>MEKRRYKIKPPEVWTQVRKDYLSGLDAKTVAARHDVTEASIRARATKEGWSRHPRSEAATPAPQPLSPQDAADLSPDDPNDPAALARAAAQASGRALHAQDFAQARALAALAETYRKLADRDGPGRAARLTVKNAPLQLVFDILTNEAEAERRFAMNTSDESDWELRGQYWQAKQKLERANTEWGHAQLARRVQLERRIAALEDQLRAAGLDPVIEREQDRRISQGLDLFLGPLRGRVTMEEWEKTLDEL</sequence>
<dbReference type="AlphaFoldDB" id="A0A0B4E1V3"/>
<comment type="caution">
    <text evidence="2">The sequence shown here is derived from an EMBL/GenBank/DDBJ whole genome shotgun (WGS) entry which is preliminary data.</text>
</comment>
<proteinExistence type="predicted"/>
<dbReference type="EMBL" id="JWSY01000004">
    <property type="protein sequence ID" value="KIC60558.1"/>
    <property type="molecule type" value="Genomic_DNA"/>
</dbReference>
<protein>
    <recommendedName>
        <fullName evidence="4">Terminase</fullName>
    </recommendedName>
</protein>